<dbReference type="SUPFAM" id="SSF51445">
    <property type="entry name" value="(Trans)glycosidases"/>
    <property type="match status" value="1"/>
</dbReference>
<dbReference type="InterPro" id="IPR002053">
    <property type="entry name" value="Glyco_hydro_25"/>
</dbReference>
<evidence type="ECO:0000256" key="4">
    <source>
        <dbReference type="SAM" id="MobiDB-lite"/>
    </source>
</evidence>
<evidence type="ECO:0000313" key="6">
    <source>
        <dbReference type="EMBL" id="MBB6040621.1"/>
    </source>
</evidence>
<comment type="caution">
    <text evidence="6">The sequence shown here is derived from an EMBL/GenBank/DDBJ whole genome shotgun (WGS) entry which is preliminary data.</text>
</comment>
<dbReference type="GO" id="GO:0003796">
    <property type="term" value="F:lysozyme activity"/>
    <property type="evidence" value="ECO:0007669"/>
    <property type="project" value="InterPro"/>
</dbReference>
<feature type="repeat" description="Cell wall-binding" evidence="3">
    <location>
        <begin position="422"/>
        <end position="441"/>
    </location>
</feature>
<feature type="chain" id="PRO_5031106465" evidence="5">
    <location>
        <begin position="30"/>
        <end position="524"/>
    </location>
</feature>
<feature type="compositionally biased region" description="Polar residues" evidence="4">
    <location>
        <begin position="366"/>
        <end position="377"/>
    </location>
</feature>
<dbReference type="SUPFAM" id="SSF69360">
    <property type="entry name" value="Cell wall binding repeat"/>
    <property type="match status" value="1"/>
</dbReference>
<feature type="compositionally biased region" description="Low complexity" evidence="4">
    <location>
        <begin position="344"/>
        <end position="357"/>
    </location>
</feature>
<dbReference type="InterPro" id="IPR018337">
    <property type="entry name" value="Cell_wall/Cho-bd_repeat"/>
</dbReference>
<dbReference type="Proteomes" id="UP000522163">
    <property type="component" value="Unassembled WGS sequence"/>
</dbReference>
<comment type="similarity">
    <text evidence="1">Belongs to the glycosyl hydrolase 25 family.</text>
</comment>
<evidence type="ECO:0000256" key="1">
    <source>
        <dbReference type="ARBA" id="ARBA00010646"/>
    </source>
</evidence>
<feature type="repeat" description="Cell wall-binding" evidence="3">
    <location>
        <begin position="482"/>
        <end position="501"/>
    </location>
</feature>
<evidence type="ECO:0000256" key="2">
    <source>
        <dbReference type="ARBA" id="ARBA00022737"/>
    </source>
</evidence>
<dbReference type="GO" id="GO:0016998">
    <property type="term" value="P:cell wall macromolecule catabolic process"/>
    <property type="evidence" value="ECO:0007669"/>
    <property type="project" value="InterPro"/>
</dbReference>
<keyword evidence="5" id="KW-0732">Signal</keyword>
<name>A0A7W9SFS4_9FIRM</name>
<dbReference type="PROSITE" id="PS51170">
    <property type="entry name" value="CW"/>
    <property type="match status" value="5"/>
</dbReference>
<feature type="repeat" description="Cell wall-binding" evidence="3">
    <location>
        <begin position="462"/>
        <end position="481"/>
    </location>
</feature>
<keyword evidence="2" id="KW-0677">Repeat</keyword>
<evidence type="ECO:0000256" key="5">
    <source>
        <dbReference type="SAM" id="SignalP"/>
    </source>
</evidence>
<dbReference type="GO" id="GO:0009253">
    <property type="term" value="P:peptidoglycan catabolic process"/>
    <property type="evidence" value="ECO:0007669"/>
    <property type="project" value="InterPro"/>
</dbReference>
<feature type="compositionally biased region" description="Low complexity" evidence="4">
    <location>
        <begin position="43"/>
        <end position="63"/>
    </location>
</feature>
<feature type="repeat" description="Cell wall-binding" evidence="3">
    <location>
        <begin position="402"/>
        <end position="421"/>
    </location>
</feature>
<dbReference type="PROSITE" id="PS51904">
    <property type="entry name" value="GLYCOSYL_HYDROL_F25_2"/>
    <property type="match status" value="1"/>
</dbReference>
<gene>
    <name evidence="6" type="ORF">HNQ46_000584</name>
</gene>
<dbReference type="GeneID" id="85014144"/>
<feature type="region of interest" description="Disordered" evidence="4">
    <location>
        <begin position="33"/>
        <end position="63"/>
    </location>
</feature>
<dbReference type="Pfam" id="PF19127">
    <property type="entry name" value="Choline_bind_3"/>
    <property type="match status" value="2"/>
</dbReference>
<accession>A0A7W9SFS4</accession>
<dbReference type="RefSeq" id="WP_183682754.1">
    <property type="nucleotide sequence ID" value="NZ_JACHHH010000002.1"/>
</dbReference>
<proteinExistence type="inferred from homology"/>
<protein>
    <submittedName>
        <fullName evidence="6">Glucan-binding YG repeat protein</fullName>
    </submittedName>
</protein>
<feature type="compositionally biased region" description="Low complexity" evidence="4">
    <location>
        <begin position="292"/>
        <end position="327"/>
    </location>
</feature>
<dbReference type="Gene3D" id="2.10.270.10">
    <property type="entry name" value="Cholin Binding"/>
    <property type="match status" value="2"/>
</dbReference>
<feature type="repeat" description="Cell wall-binding" evidence="3">
    <location>
        <begin position="442"/>
        <end position="461"/>
    </location>
</feature>
<dbReference type="Pfam" id="PF01183">
    <property type="entry name" value="Glyco_hydro_25"/>
    <property type="match status" value="1"/>
</dbReference>
<dbReference type="GO" id="GO:0016052">
    <property type="term" value="P:carbohydrate catabolic process"/>
    <property type="evidence" value="ECO:0007669"/>
    <property type="project" value="TreeGrafter"/>
</dbReference>
<dbReference type="PANTHER" id="PTHR34135:SF2">
    <property type="entry name" value="LYSOZYME"/>
    <property type="match status" value="1"/>
</dbReference>
<sequence>MEFQKKGRRVAVLTVLSLSLICGQSVSYAAGPGDSLGKNAGNSTGSSTTSSTQSSTSQSSTTSGALDYSGWYGYTNADGSDLKYLEKGTEVSKFQNENGPIDWDAAKKDGLDFVMIRIAYGTKEDAYFDENVKGAQKAGIKVGAYLCSTAKNMDDALAEAKLTVKKIKPYKFEYPVAYDLEVGSMLSDGLTKEGLTAMTNAYCKRVKDAGFIPMVYANKTWLTKHMNLSDLPYDVWFAAYPLDRVYRPVEGSTTTIWQSSEKGVVRGIKGLVTTEFSWKAYGGGNPSEKNAGKSGSASGNSSNNGGNSSNNSSDNGKNSNNSNNGNSGKNGGNKNGNNSGGASGNNSSGNNSSNGGNTSLNKEENSTISTGGPTAESQAAVENGWVQSTPGKWQYKENGKAVTGWKKVSDKWYFMNSDGNMQTGWVKDQNSWYFLDDQGVMRSGWIKDNGNWYFLKDSGAMAKNWQKVSGKWYWLSEDGAMRTGWRNLNNVWYYMEDSGAMVADTTRNINGVDYRFDASGAWLP</sequence>
<feature type="compositionally biased region" description="Gly residues" evidence="4">
    <location>
        <begin position="328"/>
        <end position="343"/>
    </location>
</feature>
<dbReference type="AlphaFoldDB" id="A0A7W9SFS4"/>
<reference evidence="6 7" key="1">
    <citation type="submission" date="2020-08" db="EMBL/GenBank/DDBJ databases">
        <title>Genomic Encyclopedia of Type Strains, Phase IV (KMG-IV): sequencing the most valuable type-strain genomes for metagenomic binning, comparative biology and taxonomic classification.</title>
        <authorList>
            <person name="Goeker M."/>
        </authorList>
    </citation>
    <scope>NUCLEOTIDE SEQUENCE [LARGE SCALE GENOMIC DNA]</scope>
    <source>
        <strain evidence="6 7">DSM 17245</strain>
    </source>
</reference>
<dbReference type="PANTHER" id="PTHR34135">
    <property type="entry name" value="LYSOZYME"/>
    <property type="match status" value="1"/>
</dbReference>
<dbReference type="EMBL" id="JACHHH010000002">
    <property type="protein sequence ID" value="MBB6040621.1"/>
    <property type="molecule type" value="Genomic_DNA"/>
</dbReference>
<feature type="region of interest" description="Disordered" evidence="4">
    <location>
        <begin position="279"/>
        <end position="379"/>
    </location>
</feature>
<evidence type="ECO:0000256" key="3">
    <source>
        <dbReference type="PROSITE-ProRule" id="PRU00591"/>
    </source>
</evidence>
<dbReference type="Gene3D" id="3.20.20.80">
    <property type="entry name" value="Glycosidases"/>
    <property type="match status" value="1"/>
</dbReference>
<organism evidence="6 7">
    <name type="scientific">Oribacterium sinus</name>
    <dbReference type="NCBI Taxonomy" id="237576"/>
    <lineage>
        <taxon>Bacteria</taxon>
        <taxon>Bacillati</taxon>
        <taxon>Bacillota</taxon>
        <taxon>Clostridia</taxon>
        <taxon>Lachnospirales</taxon>
        <taxon>Lachnospiraceae</taxon>
        <taxon>Oribacterium</taxon>
    </lineage>
</organism>
<evidence type="ECO:0000313" key="7">
    <source>
        <dbReference type="Proteomes" id="UP000522163"/>
    </source>
</evidence>
<dbReference type="InterPro" id="IPR017853">
    <property type="entry name" value="GH"/>
</dbReference>
<dbReference type="Pfam" id="PF01473">
    <property type="entry name" value="Choline_bind_1"/>
    <property type="match status" value="1"/>
</dbReference>
<feature type="signal peptide" evidence="5">
    <location>
        <begin position="1"/>
        <end position="29"/>
    </location>
</feature>